<evidence type="ECO:0000313" key="10">
    <source>
        <dbReference type="EMBL" id="ETS86091.1"/>
    </source>
</evidence>
<dbReference type="Gene3D" id="3.40.50.1820">
    <property type="entry name" value="alpha/beta hydrolase"/>
    <property type="match status" value="1"/>
</dbReference>
<evidence type="ECO:0000256" key="1">
    <source>
        <dbReference type="ARBA" id="ARBA00004141"/>
    </source>
</evidence>
<dbReference type="eggNOG" id="ENOG502SJBC">
    <property type="taxonomic scope" value="Eukaryota"/>
</dbReference>
<feature type="compositionally biased region" description="Basic and acidic residues" evidence="7">
    <location>
        <begin position="1015"/>
        <end position="1038"/>
    </location>
</feature>
<evidence type="ECO:0000259" key="9">
    <source>
        <dbReference type="Pfam" id="PF05057"/>
    </source>
</evidence>
<dbReference type="GeneID" id="19269129"/>
<dbReference type="GO" id="GO:0015095">
    <property type="term" value="F:magnesium ion transmembrane transporter activity"/>
    <property type="evidence" value="ECO:0007669"/>
    <property type="project" value="TreeGrafter"/>
</dbReference>
<feature type="coiled-coil region" evidence="6">
    <location>
        <begin position="1091"/>
        <end position="1118"/>
    </location>
</feature>
<dbReference type="InterPro" id="IPR050829">
    <property type="entry name" value="CorA_MIT"/>
</dbReference>
<evidence type="ECO:0000256" key="5">
    <source>
        <dbReference type="ARBA" id="ARBA00023136"/>
    </source>
</evidence>
<name>W3XLF0_PESFW</name>
<dbReference type="OrthoDB" id="361039at2759"/>
<protein>
    <recommendedName>
        <fullName evidence="9">DUF676 domain-containing protein</fullName>
    </recommendedName>
</protein>
<feature type="region of interest" description="Disordered" evidence="7">
    <location>
        <begin position="1003"/>
        <end position="1040"/>
    </location>
</feature>
<evidence type="ECO:0000256" key="8">
    <source>
        <dbReference type="SAM" id="Phobius"/>
    </source>
</evidence>
<dbReference type="SUPFAM" id="SSF144083">
    <property type="entry name" value="Magnesium transport protein CorA, transmembrane region"/>
    <property type="match status" value="1"/>
</dbReference>
<dbReference type="InterPro" id="IPR007751">
    <property type="entry name" value="DUF676_lipase-like"/>
</dbReference>
<feature type="region of interest" description="Disordered" evidence="7">
    <location>
        <begin position="610"/>
        <end position="634"/>
    </location>
</feature>
<dbReference type="Proteomes" id="UP000030651">
    <property type="component" value="Unassembled WGS sequence"/>
</dbReference>
<organism evidence="10 11">
    <name type="scientific">Pestalotiopsis fici (strain W106-1 / CGMCC3.15140)</name>
    <dbReference type="NCBI Taxonomy" id="1229662"/>
    <lineage>
        <taxon>Eukaryota</taxon>
        <taxon>Fungi</taxon>
        <taxon>Dikarya</taxon>
        <taxon>Ascomycota</taxon>
        <taxon>Pezizomycotina</taxon>
        <taxon>Sordariomycetes</taxon>
        <taxon>Xylariomycetidae</taxon>
        <taxon>Amphisphaeriales</taxon>
        <taxon>Sporocadaceae</taxon>
        <taxon>Pestalotiopsis</taxon>
    </lineage>
</organism>
<sequence length="1318" mass="149311">MVDVRDNSSDTTHGSGRSRALTEPSRPNTQQMPTPPNPQDNSVTAEKPSADVRNDSLDRPSSSPYESGSGFHLIDGDVNGPGYNETTVDIIAVPCPGASPVDTWARDPLSDDYFNVSNAEQYPTARQLPGSSILSPAISRHLPRAKDLWILQGVRTEISTARVLLYRHGELNEGTTIDQLADDLLQHLCHLRQEHSKARPFFFVCHSIGGLVVKQALVKASLNEKLRWIVFDCHGTTFFATPHRGSSYLSMPNLRDSIEHLLYLSRPLPRSISDGLRLNHRPLLRLHERFMDIASEMNIWTFYETIDSQLSGLGMSEFDEVHFSAPLASIKSSLVGSRHEQALSLESEHAKCASFGPKNTRIMESYLEDLHQAVNKAQKLSADYIHTPLHLPEHVKLELIGFYDDPNPDTVSDVRLYVSKHKLNEFLEKGPERCLSERLNTKATKPRRASIRPASRTRPTSAGGLSHLGAGALGIWSNVQDFGSRILHSARSQSDTTVDSPEQAEGPQIVVTSHTQRPTLGDTRSAASAPAIVPSRRSRGLTVPALATPDFRTPSSRESSPGRGTDSDKTSRTLSEPLGSDVSPRTAGETAPLAQQLTGDAPLNLDEKEYASTSGDRKHRSSRASALEDLTAGFSRPDPSKRKFMWIHLPYTNPQWVKTIFDKLSETQHRNYSNLLRNQYWTGRHVQGRHGQIHASYVRPGCAFVPAEASKSCSPRPTSPDLSGRNSPALNSPDHFYLYLPYLHFDTYRNLIRRRNIVRRRLEHGRARPVPKDVADMSLDIRVIWEYLGHDPPLNTRRTLDQYGYPSLRDTYARDDDQMMYKLTKERISGPTGRKNTDMFGTRAMKEQTPISPASRFASIVNTVKAELVMHDKNESPGDAEDDILDGNILMVDQLWLWSVDMTTITTFFPKRESHPTEGPMFQQADLRNSIYNELNGDLSGRCDNALDLAAFITLHAVTVLLDRTSHPDLEIFRIFEEAIGILTERMTSSLKRFRMQTFRERIHESESDSEDYDDNRSESIKQRHKRELEQAERENRENTSALLELRDMDDELKTLSNLFREQTTVIEKMRSLYEDRDELREHTHNGRRYLDEALSRLADYEQQVEDMTVRIAATRSDYEKLLEMAQRKAQVDEVRWSRLQTELASTQNLSVIIFTTFTVIFLPLSFFTSLFGMNTADWAGEDGTAYMTLSTIGAISLPGSFALIAVALIAAFSSRVQGFFKSTFEGMKGGWEGIKESMAKMQSDSRKEAKLTRRRLRQEREKLSRAKKERSYDFWEAVRMQRQSTYRIPDLNRREPARYALAKRKTLRKSIWKDLTT</sequence>
<dbReference type="EMBL" id="KI912110">
    <property type="protein sequence ID" value="ETS86091.1"/>
    <property type="molecule type" value="Genomic_DNA"/>
</dbReference>
<dbReference type="InterPro" id="IPR029058">
    <property type="entry name" value="AB_hydrolase_fold"/>
</dbReference>
<dbReference type="PANTHER" id="PTHR47685:SF1">
    <property type="entry name" value="MAGNESIUM TRANSPORT PROTEIN CORA"/>
    <property type="match status" value="1"/>
</dbReference>
<feature type="region of interest" description="Disordered" evidence="7">
    <location>
        <begin position="437"/>
        <end position="465"/>
    </location>
</feature>
<dbReference type="InterPro" id="IPR045863">
    <property type="entry name" value="CorA_TM1_TM2"/>
</dbReference>
<comment type="subcellular location">
    <subcellularLocation>
        <location evidence="1">Membrane</location>
        <topology evidence="1">Multi-pass membrane protein</topology>
    </subcellularLocation>
</comment>
<dbReference type="HOGENOM" id="CLU_002786_0_0_1"/>
<dbReference type="KEGG" id="pfy:PFICI_04116"/>
<keyword evidence="11" id="KW-1185">Reference proteome</keyword>
<dbReference type="InParanoid" id="W3XLF0"/>
<keyword evidence="4 8" id="KW-1133">Transmembrane helix</keyword>
<dbReference type="Gene3D" id="1.20.58.340">
    <property type="entry name" value="Magnesium transport protein CorA, transmembrane region"/>
    <property type="match status" value="1"/>
</dbReference>
<feature type="domain" description="DUF676" evidence="9">
    <location>
        <begin position="174"/>
        <end position="248"/>
    </location>
</feature>
<dbReference type="GO" id="GO:0015087">
    <property type="term" value="F:cobalt ion transmembrane transporter activity"/>
    <property type="evidence" value="ECO:0007669"/>
    <property type="project" value="TreeGrafter"/>
</dbReference>
<feature type="compositionally biased region" description="Polar residues" evidence="7">
    <location>
        <begin position="490"/>
        <end position="500"/>
    </location>
</feature>
<comment type="similarity">
    <text evidence="2">Belongs to the putative lipase ROG1 family.</text>
</comment>
<feature type="transmembrane region" description="Helical" evidence="8">
    <location>
        <begin position="1150"/>
        <end position="1174"/>
    </location>
</feature>
<feature type="region of interest" description="Disordered" evidence="7">
    <location>
        <begin position="490"/>
        <end position="588"/>
    </location>
</feature>
<keyword evidence="6" id="KW-0175">Coiled coil</keyword>
<evidence type="ECO:0000256" key="7">
    <source>
        <dbReference type="SAM" id="MobiDB-lite"/>
    </source>
</evidence>
<feature type="compositionally biased region" description="Basic and acidic residues" evidence="7">
    <location>
        <begin position="48"/>
        <end position="58"/>
    </location>
</feature>
<dbReference type="SUPFAM" id="SSF53474">
    <property type="entry name" value="alpha/beta-Hydrolases"/>
    <property type="match status" value="1"/>
</dbReference>
<evidence type="ECO:0000256" key="3">
    <source>
        <dbReference type="ARBA" id="ARBA00022692"/>
    </source>
</evidence>
<proteinExistence type="inferred from homology"/>
<dbReference type="GO" id="GO:0016020">
    <property type="term" value="C:membrane"/>
    <property type="evidence" value="ECO:0007669"/>
    <property type="project" value="UniProtKB-SubCell"/>
</dbReference>
<evidence type="ECO:0000313" key="11">
    <source>
        <dbReference type="Proteomes" id="UP000030651"/>
    </source>
</evidence>
<dbReference type="Pfam" id="PF05057">
    <property type="entry name" value="DUF676"/>
    <property type="match status" value="1"/>
</dbReference>
<accession>W3XLF0</accession>
<keyword evidence="5 8" id="KW-0472">Membrane</keyword>
<evidence type="ECO:0000256" key="6">
    <source>
        <dbReference type="SAM" id="Coils"/>
    </source>
</evidence>
<dbReference type="Pfam" id="PF01544">
    <property type="entry name" value="CorA"/>
    <property type="match status" value="1"/>
</dbReference>
<dbReference type="InterPro" id="IPR002523">
    <property type="entry name" value="MgTranspt_CorA/ZnTranspt_ZntB"/>
</dbReference>
<dbReference type="RefSeq" id="XP_007830888.1">
    <property type="nucleotide sequence ID" value="XM_007832697.1"/>
</dbReference>
<keyword evidence="3 8" id="KW-0812">Transmembrane</keyword>
<evidence type="ECO:0000256" key="2">
    <source>
        <dbReference type="ARBA" id="ARBA00007920"/>
    </source>
</evidence>
<evidence type="ECO:0000256" key="4">
    <source>
        <dbReference type="ARBA" id="ARBA00022989"/>
    </source>
</evidence>
<feature type="region of interest" description="Disordered" evidence="7">
    <location>
        <begin position="1"/>
        <end position="77"/>
    </location>
</feature>
<dbReference type="PANTHER" id="PTHR47685">
    <property type="entry name" value="MAGNESIUM TRANSPORT PROTEIN CORA"/>
    <property type="match status" value="1"/>
</dbReference>
<dbReference type="GO" id="GO:0015099">
    <property type="term" value="F:nickel cation transmembrane transporter activity"/>
    <property type="evidence" value="ECO:0007669"/>
    <property type="project" value="TreeGrafter"/>
</dbReference>
<reference evidence="11" key="1">
    <citation type="journal article" date="2015" name="BMC Genomics">
        <title>Genomic and transcriptomic analysis of the endophytic fungus Pestalotiopsis fici reveals its lifestyle and high potential for synthesis of natural products.</title>
        <authorList>
            <person name="Wang X."/>
            <person name="Zhang X."/>
            <person name="Liu L."/>
            <person name="Xiang M."/>
            <person name="Wang W."/>
            <person name="Sun X."/>
            <person name="Che Y."/>
            <person name="Guo L."/>
            <person name="Liu G."/>
            <person name="Guo L."/>
            <person name="Wang C."/>
            <person name="Yin W.B."/>
            <person name="Stadler M."/>
            <person name="Zhang X."/>
            <person name="Liu X."/>
        </authorList>
    </citation>
    <scope>NUCLEOTIDE SEQUENCE [LARGE SCALE GENOMIC DNA]</scope>
    <source>
        <strain evidence="11">W106-1 / CGMCC3.15140</strain>
    </source>
</reference>
<dbReference type="OMA" id="WTFYETI"/>
<gene>
    <name evidence="10" type="ORF">PFICI_04116</name>
</gene>
<feature type="transmembrane region" description="Helical" evidence="8">
    <location>
        <begin position="1186"/>
        <end position="1213"/>
    </location>
</feature>